<dbReference type="Pfam" id="PF12833">
    <property type="entry name" value="HTH_18"/>
    <property type="match status" value="1"/>
</dbReference>
<dbReference type="PANTHER" id="PTHR46796">
    <property type="entry name" value="HTH-TYPE TRANSCRIPTIONAL ACTIVATOR RHAS-RELATED"/>
    <property type="match status" value="1"/>
</dbReference>
<proteinExistence type="predicted"/>
<reference evidence="6" key="4">
    <citation type="submission" date="2024-05" db="EMBL/GenBank/DDBJ databases">
        <authorList>
            <person name="Sun Q."/>
            <person name="Zhou Y."/>
        </authorList>
    </citation>
    <scope>NUCLEOTIDE SEQUENCE</scope>
    <source>
        <strain evidence="6">CGMCC 1.18437</strain>
    </source>
</reference>
<keyword evidence="3" id="KW-0804">Transcription</keyword>
<protein>
    <submittedName>
        <fullName evidence="7">AraC-like DNA-binding protein</fullName>
    </submittedName>
</protein>
<dbReference type="SMART" id="SM00342">
    <property type="entry name" value="HTH_ARAC"/>
    <property type="match status" value="1"/>
</dbReference>
<reference evidence="9" key="2">
    <citation type="journal article" date="2019" name="Int. J. Syst. Evol. Microbiol.">
        <title>The Global Catalogue of Microorganisms (GCM) 10K type strain sequencing project: providing services to taxonomists for standard genome sequencing and annotation.</title>
        <authorList>
            <consortium name="The Broad Institute Genomics Platform"/>
            <consortium name="The Broad Institute Genome Sequencing Center for Infectious Disease"/>
            <person name="Wu L."/>
            <person name="Ma J."/>
        </authorList>
    </citation>
    <scope>NUCLEOTIDE SEQUENCE [LARGE SCALE GENOMIC DNA]</scope>
    <source>
        <strain evidence="9">CGMCC 1.18437</strain>
    </source>
</reference>
<dbReference type="InterPro" id="IPR046532">
    <property type="entry name" value="DUF6597"/>
</dbReference>
<dbReference type="InterPro" id="IPR009057">
    <property type="entry name" value="Homeodomain-like_sf"/>
</dbReference>
<feature type="domain" description="HTH araC/xylS-type" evidence="5">
    <location>
        <begin position="155"/>
        <end position="255"/>
    </location>
</feature>
<dbReference type="SUPFAM" id="SSF46689">
    <property type="entry name" value="Homeodomain-like"/>
    <property type="match status" value="1"/>
</dbReference>
<dbReference type="InterPro" id="IPR018060">
    <property type="entry name" value="HTH_AraC"/>
</dbReference>
<evidence type="ECO:0000313" key="7">
    <source>
        <dbReference type="EMBL" id="MBB5378402.1"/>
    </source>
</evidence>
<name>A0A7W8KHR3_9DEIO</name>
<keyword evidence="1" id="KW-0805">Transcription regulation</keyword>
<dbReference type="AlphaFoldDB" id="A0A7W8KHR3"/>
<dbReference type="EMBL" id="BNAJ01000013">
    <property type="protein sequence ID" value="GHF59207.1"/>
    <property type="molecule type" value="Genomic_DNA"/>
</dbReference>
<feature type="region of interest" description="Disordered" evidence="4">
    <location>
        <begin position="257"/>
        <end position="294"/>
    </location>
</feature>
<accession>A0A7W8KHR3</accession>
<dbReference type="PROSITE" id="PS00041">
    <property type="entry name" value="HTH_ARAC_FAMILY_1"/>
    <property type="match status" value="1"/>
</dbReference>
<evidence type="ECO:0000313" key="8">
    <source>
        <dbReference type="Proteomes" id="UP000539473"/>
    </source>
</evidence>
<keyword evidence="9" id="KW-1185">Reference proteome</keyword>
<evidence type="ECO:0000256" key="1">
    <source>
        <dbReference type="ARBA" id="ARBA00023015"/>
    </source>
</evidence>
<evidence type="ECO:0000313" key="6">
    <source>
        <dbReference type="EMBL" id="GHF59207.1"/>
    </source>
</evidence>
<evidence type="ECO:0000256" key="4">
    <source>
        <dbReference type="SAM" id="MobiDB-lite"/>
    </source>
</evidence>
<evidence type="ECO:0000256" key="3">
    <source>
        <dbReference type="ARBA" id="ARBA00023163"/>
    </source>
</evidence>
<dbReference type="Gene3D" id="1.10.10.60">
    <property type="entry name" value="Homeodomain-like"/>
    <property type="match status" value="1"/>
</dbReference>
<evidence type="ECO:0000313" key="9">
    <source>
        <dbReference type="Proteomes" id="UP000619376"/>
    </source>
</evidence>
<evidence type="ECO:0000256" key="2">
    <source>
        <dbReference type="ARBA" id="ARBA00023125"/>
    </source>
</evidence>
<dbReference type="RefSeq" id="WP_184114866.1">
    <property type="nucleotide sequence ID" value="NZ_BNAJ01000013.1"/>
</dbReference>
<reference evidence="6" key="1">
    <citation type="journal article" date="2014" name="Int. J. Syst. Evol. Microbiol.">
        <title>Complete genome of a new Firmicutes species belonging to the dominant human colonic microbiota ('Ruminococcus bicirculans') reveals two chromosomes and a selective capacity to utilize plant glucans.</title>
        <authorList>
            <consortium name="NISC Comparative Sequencing Program"/>
            <person name="Wegmann U."/>
            <person name="Louis P."/>
            <person name="Goesmann A."/>
            <person name="Henrissat B."/>
            <person name="Duncan S.H."/>
            <person name="Flint H.J."/>
        </authorList>
    </citation>
    <scope>NUCLEOTIDE SEQUENCE</scope>
    <source>
        <strain evidence="6">CGMCC 1.18437</strain>
    </source>
</reference>
<dbReference type="InterPro" id="IPR050204">
    <property type="entry name" value="AraC_XylS_family_regulators"/>
</dbReference>
<dbReference type="EMBL" id="JACHFK010000012">
    <property type="protein sequence ID" value="MBB5378402.1"/>
    <property type="molecule type" value="Genomic_DNA"/>
</dbReference>
<gene>
    <name evidence="6" type="ORF">GCM10017781_39300</name>
    <name evidence="7" type="ORF">HNQ07_003908</name>
</gene>
<evidence type="ECO:0000259" key="5">
    <source>
        <dbReference type="PROSITE" id="PS01124"/>
    </source>
</evidence>
<reference evidence="7 8" key="3">
    <citation type="submission" date="2020-08" db="EMBL/GenBank/DDBJ databases">
        <title>Genomic Encyclopedia of Type Strains, Phase IV (KMG-IV): sequencing the most valuable type-strain genomes for metagenomic binning, comparative biology and taxonomic classification.</title>
        <authorList>
            <person name="Goeker M."/>
        </authorList>
    </citation>
    <scope>NUCLEOTIDE SEQUENCE [LARGE SCALE GENOMIC DNA]</scope>
    <source>
        <strain evidence="7 8">DSM 27521</strain>
    </source>
</reference>
<dbReference type="PROSITE" id="PS01124">
    <property type="entry name" value="HTH_ARAC_FAMILY_2"/>
    <property type="match status" value="1"/>
</dbReference>
<dbReference type="GO" id="GO:0003700">
    <property type="term" value="F:DNA-binding transcription factor activity"/>
    <property type="evidence" value="ECO:0007669"/>
    <property type="project" value="InterPro"/>
</dbReference>
<dbReference type="InterPro" id="IPR018062">
    <property type="entry name" value="HTH_AraC-typ_CS"/>
</dbReference>
<dbReference type="Pfam" id="PF20240">
    <property type="entry name" value="DUF6597"/>
    <property type="match status" value="1"/>
</dbReference>
<sequence>MAYREFPPDARLRGLVRTYWQVEDYHDVDQQEHLFMPERTVRVTFYAGASFQTFERGATPQRMPDATLYGLSLAPQRVVSVGLTRALGAELYPWGARQLLDWDAGEREIDLSVRFPQVSAEICALLALNDWTGARERLDAWLLSRWTLGAREPGKAVHAAAQLYLSLGTARIGTLADELNVSPRQLERQFVQQVGVNAKTLARLIRFEEVHNRLWGHPDQLLTDLAYDLGFADQAHLTREFRALSSMTPGAFARMTARRRGERGPEAEWTIPDPTGTFSDLMDLGGPASTRLTG</sequence>
<comment type="caution">
    <text evidence="7">The sequence shown here is derived from an EMBL/GenBank/DDBJ whole genome shotgun (WGS) entry which is preliminary data.</text>
</comment>
<keyword evidence="2 7" id="KW-0238">DNA-binding</keyword>
<dbReference type="Proteomes" id="UP000539473">
    <property type="component" value="Unassembled WGS sequence"/>
</dbReference>
<dbReference type="Proteomes" id="UP000619376">
    <property type="component" value="Unassembled WGS sequence"/>
</dbReference>
<dbReference type="GO" id="GO:0043565">
    <property type="term" value="F:sequence-specific DNA binding"/>
    <property type="evidence" value="ECO:0007669"/>
    <property type="project" value="InterPro"/>
</dbReference>
<organism evidence="7 8">
    <name type="scientific">Deinococcus metalli</name>
    <dbReference type="NCBI Taxonomy" id="1141878"/>
    <lineage>
        <taxon>Bacteria</taxon>
        <taxon>Thermotogati</taxon>
        <taxon>Deinococcota</taxon>
        <taxon>Deinococci</taxon>
        <taxon>Deinococcales</taxon>
        <taxon>Deinococcaceae</taxon>
        <taxon>Deinococcus</taxon>
    </lineage>
</organism>